<dbReference type="InterPro" id="IPR045865">
    <property type="entry name" value="ACT-like_dom_sf"/>
</dbReference>
<feature type="domain" description="ACT" evidence="9">
    <location>
        <begin position="4"/>
        <end position="78"/>
    </location>
</feature>
<evidence type="ECO:0000256" key="8">
    <source>
        <dbReference type="RuleBase" id="RU368092"/>
    </source>
</evidence>
<dbReference type="PROSITE" id="PS51671">
    <property type="entry name" value="ACT"/>
    <property type="match status" value="1"/>
</dbReference>
<dbReference type="EC" id="2.2.1.6" evidence="8"/>
<evidence type="ECO:0000313" key="10">
    <source>
        <dbReference type="EMBL" id="AFJ03775.1"/>
    </source>
</evidence>
<dbReference type="InterPro" id="IPR054480">
    <property type="entry name" value="AHAS_small-like_ACT"/>
</dbReference>
<dbReference type="Pfam" id="PF22629">
    <property type="entry name" value="ACT_AHAS_ss"/>
    <property type="match status" value="1"/>
</dbReference>
<evidence type="ECO:0000256" key="1">
    <source>
        <dbReference type="ARBA" id="ARBA00004974"/>
    </source>
</evidence>
<proteinExistence type="inferred from homology"/>
<dbReference type="GO" id="GO:1990610">
    <property type="term" value="F:acetolactate synthase regulator activity"/>
    <property type="evidence" value="ECO:0007669"/>
    <property type="project" value="UniProtKB-UniRule"/>
</dbReference>
<comment type="pathway">
    <text evidence="2 8">Amino-acid biosynthesis; L-valine biosynthesis; L-valine from pyruvate: step 1/4.</text>
</comment>
<dbReference type="CDD" id="cd04878">
    <property type="entry name" value="ACT_AHAS"/>
    <property type="match status" value="1"/>
</dbReference>
<evidence type="ECO:0000256" key="5">
    <source>
        <dbReference type="ARBA" id="ARBA00022605"/>
    </source>
</evidence>
<evidence type="ECO:0000256" key="2">
    <source>
        <dbReference type="ARBA" id="ARBA00005025"/>
    </source>
</evidence>
<dbReference type="GO" id="GO:0003984">
    <property type="term" value="F:acetolactate synthase activity"/>
    <property type="evidence" value="ECO:0007669"/>
    <property type="project" value="UniProtKB-UniRule"/>
</dbReference>
<dbReference type="GO" id="GO:0009099">
    <property type="term" value="P:L-valine biosynthetic process"/>
    <property type="evidence" value="ECO:0007669"/>
    <property type="project" value="UniProtKB-UniRule"/>
</dbReference>
<dbReference type="InterPro" id="IPR002912">
    <property type="entry name" value="ACT_dom"/>
</dbReference>
<dbReference type="InterPro" id="IPR027271">
    <property type="entry name" value="Acetolactate_synth/TF_NikR_C"/>
</dbReference>
<comment type="pathway">
    <text evidence="1 8">Amino-acid biosynthesis; L-isoleucine biosynthesis; L-isoleucine from 2-oxobutanoate: step 1/4.</text>
</comment>
<dbReference type="InterPro" id="IPR019455">
    <property type="entry name" value="Acetolactate_synth_ssu_C"/>
</dbReference>
<dbReference type="Proteomes" id="UP000009145">
    <property type="component" value="Chromosome"/>
</dbReference>
<dbReference type="UniPathway" id="UPA00049">
    <property type="reaction ID" value="UER00059"/>
</dbReference>
<evidence type="ECO:0000256" key="4">
    <source>
        <dbReference type="ARBA" id="ARBA00011744"/>
    </source>
</evidence>
<evidence type="ECO:0000256" key="6">
    <source>
        <dbReference type="ARBA" id="ARBA00023304"/>
    </source>
</evidence>
<dbReference type="Pfam" id="PF10369">
    <property type="entry name" value="ALS_ss_C"/>
    <property type="match status" value="1"/>
</dbReference>
<dbReference type="eggNOG" id="COG0440">
    <property type="taxonomic scope" value="Bacteria"/>
</dbReference>
<evidence type="ECO:0000256" key="3">
    <source>
        <dbReference type="ARBA" id="ARBA00006341"/>
    </source>
</evidence>
<dbReference type="NCBIfam" id="TIGR00119">
    <property type="entry name" value="acolac_sm"/>
    <property type="match status" value="1"/>
</dbReference>
<comment type="catalytic activity">
    <reaction evidence="7 8">
        <text>2 pyruvate + H(+) = (2S)-2-acetolactate + CO2</text>
        <dbReference type="Rhea" id="RHEA:25249"/>
        <dbReference type="ChEBI" id="CHEBI:15361"/>
        <dbReference type="ChEBI" id="CHEBI:15378"/>
        <dbReference type="ChEBI" id="CHEBI:16526"/>
        <dbReference type="ChEBI" id="CHEBI:58476"/>
        <dbReference type="EC" id="2.2.1.6"/>
    </reaction>
</comment>
<gene>
    <name evidence="10" type="ordered locus">Q7C_2654</name>
</gene>
<evidence type="ECO:0000256" key="7">
    <source>
        <dbReference type="ARBA" id="ARBA00048670"/>
    </source>
</evidence>
<dbReference type="HOGENOM" id="CLU_055003_1_3_6"/>
<protein>
    <recommendedName>
        <fullName evidence="8">Acetolactate synthase small subunit</fullName>
        <shortName evidence="8">AHAS</shortName>
        <shortName evidence="8">ALS</shortName>
        <ecNumber evidence="8">2.2.1.6</ecNumber>
    </recommendedName>
    <alternativeName>
        <fullName evidence="8">Acetohydroxy-acid synthase small subunit</fullName>
    </alternativeName>
</protein>
<dbReference type="PANTHER" id="PTHR30239:SF0">
    <property type="entry name" value="ACETOLACTATE SYNTHASE SMALL SUBUNIT 1, CHLOROPLASTIC"/>
    <property type="match status" value="1"/>
</dbReference>
<comment type="similarity">
    <text evidence="3 8">Belongs to the acetolactate synthase small subunit family.</text>
</comment>
<dbReference type="PATRIC" id="fig|754477.3.peg.2610"/>
<dbReference type="UniPathway" id="UPA00047">
    <property type="reaction ID" value="UER00055"/>
</dbReference>
<dbReference type="InterPro" id="IPR039557">
    <property type="entry name" value="AHAS_ACT"/>
</dbReference>
<sequence length="164" mass="18091">MRHIISILIENEAGALSRVAGLFSARGYNIESLTVAPTEDGSLSRMTIVTTGTDRVIEQITKQLNKLVDVVKLMELSEGPHIEREMLLIKVKAATMDQREDVKRLADIFRGRIIDVTSATYTIELTGSGNKLDSFIESLSEHKILETVRSGVSGIARGDRSLHI</sequence>
<keyword evidence="11" id="KW-1185">Reference proteome</keyword>
<dbReference type="PANTHER" id="PTHR30239">
    <property type="entry name" value="ACETOLACTATE SYNTHASE SMALL SUBUNIT"/>
    <property type="match status" value="1"/>
</dbReference>
<dbReference type="FunFam" id="3.30.70.260:FF:000001">
    <property type="entry name" value="Acetolactate synthase, small subunit"/>
    <property type="match status" value="1"/>
</dbReference>
<comment type="function">
    <text evidence="8">Catalyzes the conversion of 2 pyruvate molecules into acetolactate in the first common step of the biosynthetic pathway of the branched-amino acids such as leucine, isoleucine, and valine.</text>
</comment>
<dbReference type="Gene3D" id="3.30.70.260">
    <property type="match status" value="1"/>
</dbReference>
<dbReference type="FunFam" id="3.30.70.1150:FF:000001">
    <property type="entry name" value="Acetolactate synthase small subunit"/>
    <property type="match status" value="1"/>
</dbReference>
<evidence type="ECO:0000313" key="11">
    <source>
        <dbReference type="Proteomes" id="UP000009145"/>
    </source>
</evidence>
<dbReference type="Gene3D" id="3.30.70.1150">
    <property type="entry name" value="ACT-like. Chain A, domain 2"/>
    <property type="match status" value="1"/>
</dbReference>
<accession>I1YLI2</accession>
<dbReference type="GO" id="GO:0009097">
    <property type="term" value="P:isoleucine biosynthetic process"/>
    <property type="evidence" value="ECO:0007669"/>
    <property type="project" value="UniProtKB-UniRule"/>
</dbReference>
<dbReference type="RefSeq" id="WP_014705193.1">
    <property type="nucleotide sequence ID" value="NC_017856.1"/>
</dbReference>
<name>I1YLI2_METFJ</name>
<keyword evidence="8 10" id="KW-0808">Transferase</keyword>
<comment type="subunit">
    <text evidence="4 8">Dimer of large and small chains.</text>
</comment>
<organism evidence="10 11">
    <name type="scientific">Methylophaga frappieri (strain ATCC BAA-2434 / DSM 25690 / JAM7)</name>
    <dbReference type="NCBI Taxonomy" id="754477"/>
    <lineage>
        <taxon>Bacteria</taxon>
        <taxon>Pseudomonadati</taxon>
        <taxon>Pseudomonadota</taxon>
        <taxon>Gammaproteobacteria</taxon>
        <taxon>Thiotrichales</taxon>
        <taxon>Piscirickettsiaceae</taxon>
        <taxon>Methylophaga</taxon>
    </lineage>
</organism>
<evidence type="ECO:0000259" key="9">
    <source>
        <dbReference type="PROSITE" id="PS51671"/>
    </source>
</evidence>
<dbReference type="NCBIfam" id="NF008864">
    <property type="entry name" value="PRK11895.1"/>
    <property type="match status" value="1"/>
</dbReference>
<dbReference type="EMBL" id="CP003380">
    <property type="protein sequence ID" value="AFJ03775.1"/>
    <property type="molecule type" value="Genomic_DNA"/>
</dbReference>
<dbReference type="SUPFAM" id="SSF55021">
    <property type="entry name" value="ACT-like"/>
    <property type="match status" value="2"/>
</dbReference>
<reference evidence="10 11" key="1">
    <citation type="journal article" date="2012" name="J. Bacteriol.">
        <title>Complete genome sequences of Methylophaga sp. strain JAM1 and Methylophaga sp. strain JAM7.</title>
        <authorList>
            <person name="Villeneuve C."/>
            <person name="Martineau C."/>
            <person name="Mauffrey F."/>
            <person name="Villemur R."/>
        </authorList>
    </citation>
    <scope>NUCLEOTIDE SEQUENCE [LARGE SCALE GENOMIC DNA]</scope>
    <source>
        <strain evidence="10 11">JAM7</strain>
    </source>
</reference>
<dbReference type="InterPro" id="IPR004789">
    <property type="entry name" value="Acetalactate_synth_ssu"/>
</dbReference>
<dbReference type="GO" id="GO:0005829">
    <property type="term" value="C:cytosol"/>
    <property type="evidence" value="ECO:0007669"/>
    <property type="project" value="TreeGrafter"/>
</dbReference>
<dbReference type="KEGG" id="mec:Q7C_2654"/>
<keyword evidence="6 8" id="KW-0100">Branched-chain amino acid biosynthesis</keyword>
<dbReference type="AlphaFoldDB" id="I1YLI2"/>
<dbReference type="OrthoDB" id="9787365at2"/>
<dbReference type="STRING" id="754477.Q7C_2654"/>
<keyword evidence="5 8" id="KW-0028">Amino-acid biosynthesis</keyword>